<keyword evidence="4 6" id="KW-1133">Transmembrane helix</keyword>
<dbReference type="AlphaFoldDB" id="A0A3P1SIK4"/>
<dbReference type="OrthoDB" id="9810556at2"/>
<feature type="domain" description="EamA" evidence="7">
    <location>
        <begin position="3"/>
        <end position="136"/>
    </location>
</feature>
<keyword evidence="5 6" id="KW-0472">Membrane</keyword>
<keyword evidence="3 6" id="KW-0812">Transmembrane</keyword>
<dbReference type="InterPro" id="IPR000620">
    <property type="entry name" value="EamA_dom"/>
</dbReference>
<evidence type="ECO:0000259" key="7">
    <source>
        <dbReference type="Pfam" id="PF00892"/>
    </source>
</evidence>
<keyword evidence="9" id="KW-1185">Reference proteome</keyword>
<gene>
    <name evidence="8" type="ORF">EHS89_18940</name>
</gene>
<organism evidence="8 9">
    <name type="scientific">Amphritea balenae</name>
    <dbReference type="NCBI Taxonomy" id="452629"/>
    <lineage>
        <taxon>Bacteria</taxon>
        <taxon>Pseudomonadati</taxon>
        <taxon>Pseudomonadota</taxon>
        <taxon>Gammaproteobacteria</taxon>
        <taxon>Oceanospirillales</taxon>
        <taxon>Oceanospirillaceae</taxon>
        <taxon>Amphritea</taxon>
    </lineage>
</organism>
<evidence type="ECO:0000256" key="5">
    <source>
        <dbReference type="ARBA" id="ARBA00023136"/>
    </source>
</evidence>
<evidence type="ECO:0000256" key="1">
    <source>
        <dbReference type="ARBA" id="ARBA00004141"/>
    </source>
</evidence>
<dbReference type="SUPFAM" id="SSF103481">
    <property type="entry name" value="Multidrug resistance efflux transporter EmrE"/>
    <property type="match status" value="2"/>
</dbReference>
<reference evidence="8 9" key="1">
    <citation type="submission" date="2018-11" db="EMBL/GenBank/DDBJ databases">
        <title>The draft genome sequence of Amphritea balenae JAMM 1525T.</title>
        <authorList>
            <person name="Fang Z."/>
            <person name="Zhang Y."/>
            <person name="Han X."/>
        </authorList>
    </citation>
    <scope>NUCLEOTIDE SEQUENCE [LARGE SCALE GENOMIC DNA]</scope>
    <source>
        <strain evidence="8 9">JAMM 1525</strain>
    </source>
</reference>
<evidence type="ECO:0000313" key="8">
    <source>
        <dbReference type="EMBL" id="RRC97121.1"/>
    </source>
</evidence>
<protein>
    <submittedName>
        <fullName evidence="8">DMT family transporter</fullName>
    </submittedName>
</protein>
<dbReference type="InterPro" id="IPR050638">
    <property type="entry name" value="AA-Vitamin_Transporters"/>
</dbReference>
<comment type="similarity">
    <text evidence="2">Belongs to the EamA transporter family.</text>
</comment>
<feature type="transmembrane region" description="Helical" evidence="6">
    <location>
        <begin position="146"/>
        <end position="168"/>
    </location>
</feature>
<dbReference type="InterPro" id="IPR037185">
    <property type="entry name" value="EmrE-like"/>
</dbReference>
<dbReference type="EMBL" id="RQXV01000014">
    <property type="protein sequence ID" value="RRC97121.1"/>
    <property type="molecule type" value="Genomic_DNA"/>
</dbReference>
<dbReference type="Proteomes" id="UP000267535">
    <property type="component" value="Unassembled WGS sequence"/>
</dbReference>
<feature type="transmembrane region" description="Helical" evidence="6">
    <location>
        <begin position="31"/>
        <end position="51"/>
    </location>
</feature>
<feature type="transmembrane region" description="Helical" evidence="6">
    <location>
        <begin position="268"/>
        <end position="286"/>
    </location>
</feature>
<evidence type="ECO:0000256" key="6">
    <source>
        <dbReference type="SAM" id="Phobius"/>
    </source>
</evidence>
<evidence type="ECO:0000256" key="2">
    <source>
        <dbReference type="ARBA" id="ARBA00007362"/>
    </source>
</evidence>
<name>A0A3P1SIK4_9GAMM</name>
<feature type="transmembrane region" description="Helical" evidence="6">
    <location>
        <begin position="90"/>
        <end position="110"/>
    </location>
</feature>
<evidence type="ECO:0000256" key="4">
    <source>
        <dbReference type="ARBA" id="ARBA00022989"/>
    </source>
</evidence>
<sequence>MNWLLLGFLVLVWGTSFMAIAVAIQGGLGPVAITLLRIACAVIVLMLFCVAKGKKLPNNLKSWASLLLLGLFGSALPFMLISWGQQTVPSASTGVLMSIMPLVTMLLAHYLIEGERLNRFKIMGFITAFTGVFILLNPAAAGSVDFYGALAILAAASSYAFNTVLIRLLPPFHPAVAGTGMMLCSFIILLPLGIFEYSEITQQLTELAEAKALIAVIWLGLMPTGVASIIYFIVVNRAGPSFLSNCNFLIPVVAFFAGTILLNEPASLQSLIALLAILCGITLTRIRR</sequence>
<feature type="transmembrane region" description="Helical" evidence="6">
    <location>
        <begin position="175"/>
        <end position="195"/>
    </location>
</feature>
<comment type="subcellular location">
    <subcellularLocation>
        <location evidence="1">Membrane</location>
        <topology evidence="1">Multi-pass membrane protein</topology>
    </subcellularLocation>
</comment>
<accession>A0A3P1SIK4</accession>
<evidence type="ECO:0000256" key="3">
    <source>
        <dbReference type="ARBA" id="ARBA00022692"/>
    </source>
</evidence>
<dbReference type="Pfam" id="PF00892">
    <property type="entry name" value="EamA"/>
    <property type="match status" value="2"/>
</dbReference>
<dbReference type="PANTHER" id="PTHR32322:SF2">
    <property type="entry name" value="EAMA DOMAIN-CONTAINING PROTEIN"/>
    <property type="match status" value="1"/>
</dbReference>
<dbReference type="PANTHER" id="PTHR32322">
    <property type="entry name" value="INNER MEMBRANE TRANSPORTER"/>
    <property type="match status" value="1"/>
</dbReference>
<feature type="transmembrane region" description="Helical" evidence="6">
    <location>
        <begin position="63"/>
        <end position="84"/>
    </location>
</feature>
<evidence type="ECO:0000313" key="9">
    <source>
        <dbReference type="Proteomes" id="UP000267535"/>
    </source>
</evidence>
<proteinExistence type="inferred from homology"/>
<feature type="transmembrane region" description="Helical" evidence="6">
    <location>
        <begin position="242"/>
        <end position="262"/>
    </location>
</feature>
<dbReference type="GO" id="GO:0016020">
    <property type="term" value="C:membrane"/>
    <property type="evidence" value="ECO:0007669"/>
    <property type="project" value="UniProtKB-SubCell"/>
</dbReference>
<feature type="domain" description="EamA" evidence="7">
    <location>
        <begin position="147"/>
        <end position="284"/>
    </location>
</feature>
<feature type="transmembrane region" description="Helical" evidence="6">
    <location>
        <begin position="215"/>
        <end position="235"/>
    </location>
</feature>
<feature type="transmembrane region" description="Helical" evidence="6">
    <location>
        <begin position="122"/>
        <end position="140"/>
    </location>
</feature>
<comment type="caution">
    <text evidence="8">The sequence shown here is derived from an EMBL/GenBank/DDBJ whole genome shotgun (WGS) entry which is preliminary data.</text>
</comment>